<dbReference type="PROSITE" id="PS51375">
    <property type="entry name" value="PPR"/>
    <property type="match status" value="1"/>
</dbReference>
<feature type="compositionally biased region" description="Polar residues" evidence="3">
    <location>
        <begin position="49"/>
        <end position="61"/>
    </location>
</feature>
<dbReference type="InterPro" id="IPR002885">
    <property type="entry name" value="PPR_rpt"/>
</dbReference>
<dbReference type="Pfam" id="PF23276">
    <property type="entry name" value="TPR_24"/>
    <property type="match status" value="1"/>
</dbReference>
<dbReference type="Gene3D" id="1.25.40.10">
    <property type="entry name" value="Tetratricopeptide repeat domain"/>
    <property type="match status" value="2"/>
</dbReference>
<evidence type="ECO:0000256" key="3">
    <source>
        <dbReference type="SAM" id="MobiDB-lite"/>
    </source>
</evidence>
<dbReference type="VEuPathDB" id="FungiDB:ASPZODRAFT_65290"/>
<name>A0A1L9SIS4_9EURO</name>
<dbReference type="RefSeq" id="XP_022581608.1">
    <property type="nucleotide sequence ID" value="XM_022729291.1"/>
</dbReference>
<dbReference type="Proteomes" id="UP000184188">
    <property type="component" value="Unassembled WGS sequence"/>
</dbReference>
<dbReference type="InterPro" id="IPR050667">
    <property type="entry name" value="PPR-containing_protein"/>
</dbReference>
<reference evidence="6" key="1">
    <citation type="journal article" date="2017" name="Genome Biol.">
        <title>Comparative genomics reveals high biological diversity and specific adaptations in the industrially and medically important fungal genus Aspergillus.</title>
        <authorList>
            <person name="de Vries R.P."/>
            <person name="Riley R."/>
            <person name="Wiebenga A."/>
            <person name="Aguilar-Osorio G."/>
            <person name="Amillis S."/>
            <person name="Uchima C.A."/>
            <person name="Anderluh G."/>
            <person name="Asadollahi M."/>
            <person name="Askin M."/>
            <person name="Barry K."/>
            <person name="Battaglia E."/>
            <person name="Bayram O."/>
            <person name="Benocci T."/>
            <person name="Braus-Stromeyer S.A."/>
            <person name="Caldana C."/>
            <person name="Canovas D."/>
            <person name="Cerqueira G.C."/>
            <person name="Chen F."/>
            <person name="Chen W."/>
            <person name="Choi C."/>
            <person name="Clum A."/>
            <person name="Dos Santos R.A."/>
            <person name="Damasio A.R."/>
            <person name="Diallinas G."/>
            <person name="Emri T."/>
            <person name="Fekete E."/>
            <person name="Flipphi M."/>
            <person name="Freyberg S."/>
            <person name="Gallo A."/>
            <person name="Gournas C."/>
            <person name="Habgood R."/>
            <person name="Hainaut M."/>
            <person name="Harispe M.L."/>
            <person name="Henrissat B."/>
            <person name="Hilden K.S."/>
            <person name="Hope R."/>
            <person name="Hossain A."/>
            <person name="Karabika E."/>
            <person name="Karaffa L."/>
            <person name="Karanyi Z."/>
            <person name="Krasevec N."/>
            <person name="Kuo A."/>
            <person name="Kusch H."/>
            <person name="LaButti K."/>
            <person name="Lagendijk E.L."/>
            <person name="Lapidus A."/>
            <person name="Levasseur A."/>
            <person name="Lindquist E."/>
            <person name="Lipzen A."/>
            <person name="Logrieco A.F."/>
            <person name="MacCabe A."/>
            <person name="Maekelae M.R."/>
            <person name="Malavazi I."/>
            <person name="Melin P."/>
            <person name="Meyer V."/>
            <person name="Mielnichuk N."/>
            <person name="Miskei M."/>
            <person name="Molnar A.P."/>
            <person name="Mule G."/>
            <person name="Ngan C.Y."/>
            <person name="Orejas M."/>
            <person name="Orosz E."/>
            <person name="Ouedraogo J.P."/>
            <person name="Overkamp K.M."/>
            <person name="Park H.-S."/>
            <person name="Perrone G."/>
            <person name="Piumi F."/>
            <person name="Punt P.J."/>
            <person name="Ram A.F."/>
            <person name="Ramon A."/>
            <person name="Rauscher S."/>
            <person name="Record E."/>
            <person name="Riano-Pachon D.M."/>
            <person name="Robert V."/>
            <person name="Roehrig J."/>
            <person name="Ruller R."/>
            <person name="Salamov A."/>
            <person name="Salih N.S."/>
            <person name="Samson R.A."/>
            <person name="Sandor E."/>
            <person name="Sanguinetti M."/>
            <person name="Schuetze T."/>
            <person name="Sepcic K."/>
            <person name="Shelest E."/>
            <person name="Sherlock G."/>
            <person name="Sophianopoulou V."/>
            <person name="Squina F.M."/>
            <person name="Sun H."/>
            <person name="Susca A."/>
            <person name="Todd R.B."/>
            <person name="Tsang A."/>
            <person name="Unkles S.E."/>
            <person name="van de Wiele N."/>
            <person name="van Rossen-Uffink D."/>
            <person name="Oliveira J.V."/>
            <person name="Vesth T.C."/>
            <person name="Visser J."/>
            <person name="Yu J.-H."/>
            <person name="Zhou M."/>
            <person name="Andersen M.R."/>
            <person name="Archer D.B."/>
            <person name="Baker S.E."/>
            <person name="Benoit I."/>
            <person name="Brakhage A.A."/>
            <person name="Braus G.H."/>
            <person name="Fischer R."/>
            <person name="Frisvad J.C."/>
            <person name="Goldman G.H."/>
            <person name="Houbraken J."/>
            <person name="Oakley B."/>
            <person name="Pocsi I."/>
            <person name="Scazzocchio C."/>
            <person name="Seiboth B."/>
            <person name="vanKuyk P.A."/>
            <person name="Wortman J."/>
            <person name="Dyer P.S."/>
            <person name="Grigoriev I.V."/>
        </authorList>
    </citation>
    <scope>NUCLEOTIDE SEQUENCE [LARGE SCALE GENOMIC DNA]</scope>
    <source>
        <strain evidence="6">CBS 506.65</strain>
    </source>
</reference>
<keyword evidence="6" id="KW-1185">Reference proteome</keyword>
<proteinExistence type="predicted"/>
<dbReference type="Pfam" id="PF01535">
    <property type="entry name" value="PPR"/>
    <property type="match status" value="2"/>
</dbReference>
<dbReference type="OrthoDB" id="747253at2759"/>
<dbReference type="PANTHER" id="PTHR47939">
    <property type="entry name" value="MEMBRANE-ASSOCIATED SALT-INDUCIBLE PROTEIN-LIKE"/>
    <property type="match status" value="1"/>
</dbReference>
<gene>
    <name evidence="5" type="ORF">ASPZODRAFT_65290</name>
</gene>
<sequence length="585" mass="66253">MPQKAIVLDGLWCCLCPILNPAFSTRLRNPLFNTPRASNLRIRKPPPTCTKSLSSRCYSTEVTRERQASATEQRSHGLQAPVRGSGKPRFVSGKSQPNAPKAPQKSVPMQSPDAPHHLERRSTAELEEILQDRVAVSPNIVNTTQILRVLIKKRHVRPDVRHYRALILANADSERGSPDAVRKLLSEMEENGIPADSGTLHAALQVLAVHPDYVLRQEIVRTLRDRWVPLSPAGWHFVVAGLIREHQFELALEHLAYMERRDIVIESWLHNILIYNLCDLEEFDEVLNQMRSRTDQNHDISLDLWSYVLEVASEALHHQCTRYVWERVRLGYLHPSHGVCRNVLLLASLKGDPELAASVIDFFVKTGVSLSLEDMEKVVESHLVADDLYSAFQVLCKTQMSGISLEGRAIRPILDYMIRTKTRPDTAWNILKGLKAEKLLVPIDCARVVLKLCEYGALQDPFMVDEGIRLYKDFQRLCPDGADVSIYNTLINMCRRARDPQAGMFVVKEMASLDVAPIGTTFERIILLCLDSGNFESAFKYFKDMLRRRLTLSEEARLEIRGLCLESEDAYALAIASHPQVKGDD</sequence>
<evidence type="ECO:0000313" key="5">
    <source>
        <dbReference type="EMBL" id="OJJ47098.1"/>
    </source>
</evidence>
<dbReference type="STRING" id="1073090.A0A1L9SIS4"/>
<dbReference type="AlphaFoldDB" id="A0A1L9SIS4"/>
<dbReference type="InterPro" id="IPR011990">
    <property type="entry name" value="TPR-like_helical_dom_sf"/>
</dbReference>
<dbReference type="GeneID" id="34615755"/>
<feature type="region of interest" description="Disordered" evidence="3">
    <location>
        <begin position="37"/>
        <end position="117"/>
    </location>
</feature>
<protein>
    <recommendedName>
        <fullName evidence="4">Pentatricopeptide repeat-containing protein-mitochondrial domain-containing protein</fullName>
    </recommendedName>
</protein>
<evidence type="ECO:0000259" key="4">
    <source>
        <dbReference type="Pfam" id="PF23276"/>
    </source>
</evidence>
<keyword evidence="1" id="KW-0677">Repeat</keyword>
<accession>A0A1L9SIS4</accession>
<evidence type="ECO:0000256" key="2">
    <source>
        <dbReference type="PROSITE-ProRule" id="PRU00708"/>
    </source>
</evidence>
<feature type="domain" description="Pentatricopeptide repeat-containing protein-mitochondrial" evidence="4">
    <location>
        <begin position="338"/>
        <end position="453"/>
    </location>
</feature>
<dbReference type="InterPro" id="IPR057027">
    <property type="entry name" value="TPR_mt"/>
</dbReference>
<dbReference type="EMBL" id="KV878341">
    <property type="protein sequence ID" value="OJJ47098.1"/>
    <property type="molecule type" value="Genomic_DNA"/>
</dbReference>
<dbReference type="PANTHER" id="PTHR47939:SF1">
    <property type="entry name" value="OS04G0684500 PROTEIN"/>
    <property type="match status" value="1"/>
</dbReference>
<evidence type="ECO:0000256" key="1">
    <source>
        <dbReference type="ARBA" id="ARBA00022737"/>
    </source>
</evidence>
<feature type="repeat" description="PPR" evidence="2">
    <location>
        <begin position="483"/>
        <end position="517"/>
    </location>
</feature>
<organism evidence="5 6">
    <name type="scientific">Penicilliopsis zonata CBS 506.65</name>
    <dbReference type="NCBI Taxonomy" id="1073090"/>
    <lineage>
        <taxon>Eukaryota</taxon>
        <taxon>Fungi</taxon>
        <taxon>Dikarya</taxon>
        <taxon>Ascomycota</taxon>
        <taxon>Pezizomycotina</taxon>
        <taxon>Eurotiomycetes</taxon>
        <taxon>Eurotiomycetidae</taxon>
        <taxon>Eurotiales</taxon>
        <taxon>Aspergillaceae</taxon>
        <taxon>Penicilliopsis</taxon>
    </lineage>
</organism>
<evidence type="ECO:0000313" key="6">
    <source>
        <dbReference type="Proteomes" id="UP000184188"/>
    </source>
</evidence>